<feature type="binding site" evidence="15">
    <location>
        <begin position="121"/>
        <end position="123"/>
    </location>
    <ligand>
        <name>thiamine diphosphate</name>
        <dbReference type="ChEBI" id="CHEBI:58937"/>
    </ligand>
</feature>
<dbReference type="InterPro" id="IPR009014">
    <property type="entry name" value="Transketo_C/PFOR_II"/>
</dbReference>
<dbReference type="InterPro" id="IPR005475">
    <property type="entry name" value="Transketolase-like_Pyr-bd"/>
</dbReference>
<keyword evidence="7 16" id="KW-0479">Metal-binding</keyword>
<feature type="binding site" evidence="15">
    <location>
        <position position="163"/>
    </location>
    <ligand>
        <name>thiamine diphosphate</name>
        <dbReference type="ChEBI" id="CHEBI:58937"/>
    </ligand>
</feature>
<feature type="binding site" evidence="14">
    <location>
        <position position="365"/>
    </location>
    <ligand>
        <name>substrate</name>
    </ligand>
</feature>
<dbReference type="PANTHER" id="PTHR43522">
    <property type="entry name" value="TRANSKETOLASE"/>
    <property type="match status" value="1"/>
</dbReference>
<feature type="domain" description="Transketolase-like pyrimidine-binding" evidence="19">
    <location>
        <begin position="362"/>
        <end position="543"/>
    </location>
</feature>
<feature type="binding site" evidence="14">
    <location>
        <position position="487"/>
    </location>
    <ligand>
        <name>substrate</name>
    </ligand>
</feature>
<comment type="cofactor">
    <cofactor evidence="1">
        <name>Ca(2+)</name>
        <dbReference type="ChEBI" id="CHEBI:29108"/>
    </cofactor>
</comment>
<evidence type="ECO:0000256" key="2">
    <source>
        <dbReference type="ARBA" id="ARBA00001941"/>
    </source>
</evidence>
<keyword evidence="10 15" id="KW-0786">Thiamine pyrophosphate</keyword>
<accession>Q479X6</accession>
<sequence length="690" mass="74087">MDRNQTEITFRRELANAVRFLAIDAVNQAKSGHPGAPMGMADIAEVLWRDHLKHNPANPQWADRDRFVLSNGHGSMLLYALLHLTGYDLNIDDLKNFRQFGSRTAGHPEVGHTPGVETTTGPLGQGLTNAVGMALAEKLLAQRYNRPGCEIVDHRTWVFVGDGCLMEGISHEACSLAGVWGLDKLTCFYDDNGISIDGHVKGWFRDDTPARFRAYGWHVVGPIDGHDSVALSAAIAEAKAVTSQPTLIVCRTQIGWGSPNKAGSHDVHGAPLGADETAATRAALGWLHPPFEVPDSLRAAWNAQSTGATAEASWLARFAAYRTEYPELAAEFERTQAGGLPEKWPEIKSELLATAGRKEGAVATRKSSQNCLDWLVDRVPELLGGSADLTGSNLTAGKGSVALHEVPQGHFLRGAGERQANYISYGVREFGMTAIMNGVALHGGLIPYGGTFAVFSDYARNAIRMSALMQQRVVHVLTHDSIGLGEDGPTHQPVEHASSLRIIPGLDLWRPCDELETAIAWGAALERQNGPSTLFLSRQNLPQYGGAASRAEGASRGGYVLSEADGPLQAVIIATGSEVAIAMQAQAILKTGGVAVRVVSMPCTRRFDQQPSTWKKLVLPPEVCRVAIEAGQTDFWRKYVGLDGDVLGLDEFGASAPAPVLYEHYGLTADNLAQTVLRTIVSAGGSDGDF</sequence>
<dbReference type="PROSITE" id="PS00802">
    <property type="entry name" value="TRANSKETOLASE_2"/>
    <property type="match status" value="1"/>
</dbReference>
<evidence type="ECO:0000256" key="5">
    <source>
        <dbReference type="ARBA" id="ARBA00013152"/>
    </source>
</evidence>
<feature type="binding site" evidence="14">
    <location>
        <position position="491"/>
    </location>
    <ligand>
        <name>substrate</name>
    </ligand>
</feature>
<dbReference type="Pfam" id="PF02779">
    <property type="entry name" value="Transket_pyr"/>
    <property type="match status" value="1"/>
</dbReference>
<feature type="binding site" evidence="15">
    <location>
        <position position="192"/>
    </location>
    <ligand>
        <name>thiamine diphosphate</name>
        <dbReference type="ChEBI" id="CHEBI:58937"/>
    </ligand>
</feature>
<keyword evidence="9 16" id="KW-0460">Magnesium</keyword>
<evidence type="ECO:0000256" key="12">
    <source>
        <dbReference type="NCBIfam" id="TIGR00232"/>
    </source>
</evidence>
<feature type="binding site" evidence="14">
    <location>
        <position position="538"/>
    </location>
    <ligand>
        <name>substrate</name>
    </ligand>
</feature>
<dbReference type="GO" id="GO:0004802">
    <property type="term" value="F:transketolase activity"/>
    <property type="evidence" value="ECO:0007669"/>
    <property type="project" value="UniProtKB-UniRule"/>
</dbReference>
<evidence type="ECO:0000256" key="4">
    <source>
        <dbReference type="ARBA" id="ARBA00011738"/>
    </source>
</evidence>
<feature type="binding site" evidence="15">
    <location>
        <position position="73"/>
    </location>
    <ligand>
        <name>thiamine diphosphate</name>
        <dbReference type="ChEBI" id="CHEBI:58937"/>
    </ligand>
</feature>
<comment type="catalytic activity">
    <reaction evidence="11 18">
        <text>D-sedoheptulose 7-phosphate + D-glyceraldehyde 3-phosphate = aldehydo-D-ribose 5-phosphate + D-xylulose 5-phosphate</text>
        <dbReference type="Rhea" id="RHEA:10508"/>
        <dbReference type="ChEBI" id="CHEBI:57483"/>
        <dbReference type="ChEBI" id="CHEBI:57737"/>
        <dbReference type="ChEBI" id="CHEBI:58273"/>
        <dbReference type="ChEBI" id="CHEBI:59776"/>
        <dbReference type="EC" id="2.2.1.1"/>
    </reaction>
</comment>
<evidence type="ECO:0000256" key="9">
    <source>
        <dbReference type="ARBA" id="ARBA00022842"/>
    </source>
</evidence>
<comment type="cofactor">
    <cofactor evidence="18">
        <name>Mg(2+)</name>
        <dbReference type="ChEBI" id="CHEBI:18420"/>
    </cofactor>
    <cofactor evidence="18">
        <name>Ca(2+)</name>
        <dbReference type="ChEBI" id="CHEBI:29108"/>
    </cofactor>
    <cofactor evidence="18">
        <name>Mn(2+)</name>
        <dbReference type="ChEBI" id="CHEBI:29035"/>
    </cofactor>
    <cofactor evidence="18">
        <name>Co(2+)</name>
        <dbReference type="ChEBI" id="CHEBI:48828"/>
    </cofactor>
    <text evidence="18">Binds 1 Mg(2+) ion per subunit. Can also utilize other divalent metal cations, such as Ca(2+), Mn(2+) and Co(2+).</text>
</comment>
<evidence type="ECO:0000256" key="7">
    <source>
        <dbReference type="ARBA" id="ARBA00022723"/>
    </source>
</evidence>
<comment type="similarity">
    <text evidence="3 18">Belongs to the transketolase family.</text>
</comment>
<dbReference type="HOGENOM" id="CLU_009227_0_0_4"/>
<dbReference type="InterPro" id="IPR055152">
    <property type="entry name" value="Transketolase-like_C_2"/>
</dbReference>
<evidence type="ECO:0000256" key="18">
    <source>
        <dbReference type="RuleBase" id="RU004996"/>
    </source>
</evidence>
<proteinExistence type="inferred from homology"/>
<evidence type="ECO:0000256" key="17">
    <source>
        <dbReference type="PIRSR" id="PIRSR605478-5"/>
    </source>
</evidence>
<dbReference type="eggNOG" id="COG0021">
    <property type="taxonomic scope" value="Bacteria"/>
</dbReference>
<dbReference type="EMBL" id="CP000089">
    <property type="protein sequence ID" value="AAZ48355.1"/>
    <property type="molecule type" value="Genomic_DNA"/>
</dbReference>
<evidence type="ECO:0000256" key="15">
    <source>
        <dbReference type="PIRSR" id="PIRSR605478-3"/>
    </source>
</evidence>
<dbReference type="InterPro" id="IPR005478">
    <property type="entry name" value="Transketolase_bac-like"/>
</dbReference>
<comment type="subunit">
    <text evidence="4 18">Homodimer.</text>
</comment>
<feature type="binding site" evidence="15">
    <location>
        <position position="455"/>
    </location>
    <ligand>
        <name>thiamine diphosphate</name>
        <dbReference type="ChEBI" id="CHEBI:58937"/>
    </ligand>
</feature>
<dbReference type="InterPro" id="IPR020826">
    <property type="entry name" value="Transketolase_BS"/>
</dbReference>
<dbReference type="Pfam" id="PF22613">
    <property type="entry name" value="Transketolase_C_1"/>
    <property type="match status" value="1"/>
</dbReference>
<dbReference type="KEGG" id="dar:Daro_3626"/>
<comment type="cofactor">
    <cofactor evidence="15">
        <name>thiamine diphosphate</name>
        <dbReference type="ChEBI" id="CHEBI:58937"/>
    </cofactor>
    <text evidence="15">Binds 1 thiamine pyrophosphate per subunit. During the reaction, the substrate forms a covalent intermediate with the cofactor.</text>
</comment>
<dbReference type="PANTHER" id="PTHR43522:SF2">
    <property type="entry name" value="TRANSKETOLASE 1-RELATED"/>
    <property type="match status" value="1"/>
</dbReference>
<dbReference type="EC" id="2.2.1.1" evidence="5 12"/>
<dbReference type="CDD" id="cd02012">
    <property type="entry name" value="TPP_TK"/>
    <property type="match status" value="1"/>
</dbReference>
<feature type="binding site" evidence="15">
    <location>
        <position position="268"/>
    </location>
    <ligand>
        <name>thiamine diphosphate</name>
        <dbReference type="ChEBI" id="CHEBI:58937"/>
    </ligand>
</feature>
<keyword evidence="8 18" id="KW-0106">Calcium</keyword>
<evidence type="ECO:0000256" key="16">
    <source>
        <dbReference type="PIRSR" id="PIRSR605478-4"/>
    </source>
</evidence>
<evidence type="ECO:0000313" key="20">
    <source>
        <dbReference type="EMBL" id="AAZ48355.1"/>
    </source>
</evidence>
<evidence type="ECO:0000256" key="3">
    <source>
        <dbReference type="ARBA" id="ARBA00007131"/>
    </source>
</evidence>
<evidence type="ECO:0000256" key="11">
    <source>
        <dbReference type="ARBA" id="ARBA00049473"/>
    </source>
</evidence>
<dbReference type="SUPFAM" id="SSF52922">
    <property type="entry name" value="TK C-terminal domain-like"/>
    <property type="match status" value="1"/>
</dbReference>
<reference evidence="20" key="1">
    <citation type="submission" date="2005-08" db="EMBL/GenBank/DDBJ databases">
        <title>Complete sequence of Dechloromonas aromatica RCB.</title>
        <authorList>
            <person name="Salinero K.K."/>
            <person name="Copeland A."/>
            <person name="Lucas S."/>
            <person name="Lapidus A."/>
            <person name="Barry K."/>
            <person name="Detter J.C."/>
            <person name="Glavina T."/>
            <person name="Hammon N."/>
            <person name="Israni S."/>
            <person name="Pitluck S."/>
            <person name="Di Bartolo G."/>
            <person name="Trong S."/>
            <person name="Schmutz J."/>
            <person name="Larimer F."/>
            <person name="Land M."/>
            <person name="Ivanova N."/>
            <person name="Richardson P."/>
        </authorList>
    </citation>
    <scope>NUCLEOTIDE SEQUENCE</scope>
    <source>
        <strain evidence="20">RCB</strain>
    </source>
</reference>
<protein>
    <recommendedName>
        <fullName evidence="5 12">Transketolase</fullName>
        <ecNumber evidence="5 12">2.2.1.1</ecNumber>
    </recommendedName>
</protein>
<evidence type="ECO:0000256" key="14">
    <source>
        <dbReference type="PIRSR" id="PIRSR605478-2"/>
    </source>
</evidence>
<dbReference type="FunFam" id="3.40.50.970:FF:000003">
    <property type="entry name" value="Transketolase"/>
    <property type="match status" value="1"/>
</dbReference>
<dbReference type="InterPro" id="IPR005474">
    <property type="entry name" value="Transketolase_N"/>
</dbReference>
<dbReference type="Gene3D" id="3.40.50.970">
    <property type="match status" value="2"/>
</dbReference>
<evidence type="ECO:0000256" key="8">
    <source>
        <dbReference type="ARBA" id="ARBA00022837"/>
    </source>
</evidence>
<dbReference type="SUPFAM" id="SSF52518">
    <property type="entry name" value="Thiamin diphosphate-binding fold (THDP-binding)"/>
    <property type="match status" value="2"/>
</dbReference>
<gene>
    <name evidence="20" type="ordered locus">Daro_3626</name>
</gene>
<dbReference type="InterPro" id="IPR049557">
    <property type="entry name" value="Transketolase_CS"/>
</dbReference>
<feature type="binding site" evidence="16">
    <location>
        <position position="162"/>
    </location>
    <ligand>
        <name>Mg(2+)</name>
        <dbReference type="ChEBI" id="CHEBI:18420"/>
    </ligand>
</feature>
<evidence type="ECO:0000259" key="19">
    <source>
        <dbReference type="SMART" id="SM00861"/>
    </source>
</evidence>
<dbReference type="OrthoDB" id="8732661at2"/>
<feature type="binding site" evidence="14">
    <location>
        <position position="33"/>
    </location>
    <ligand>
        <name>substrate</name>
    </ligand>
</feature>
<organism evidence="20">
    <name type="scientific">Dechloromonas aromatica (strain RCB)</name>
    <dbReference type="NCBI Taxonomy" id="159087"/>
    <lineage>
        <taxon>Bacteria</taxon>
        <taxon>Pseudomonadati</taxon>
        <taxon>Pseudomonadota</taxon>
        <taxon>Betaproteobacteria</taxon>
        <taxon>Rhodocyclales</taxon>
        <taxon>Azonexaceae</taxon>
        <taxon>Dechloromonas</taxon>
    </lineage>
</organism>
<comment type="function">
    <text evidence="18">Catalyzes the transfer of a two-carbon ketol group from a ketose donor to an aldose acceptor, via a covalent intermediate with the cofactor thiamine pyrophosphate.</text>
</comment>
<feature type="binding site" evidence="14">
    <location>
        <position position="268"/>
    </location>
    <ligand>
        <name>substrate</name>
    </ligand>
</feature>
<dbReference type="CDD" id="cd07033">
    <property type="entry name" value="TPP_PYR_DXS_TK_like"/>
    <property type="match status" value="1"/>
</dbReference>
<feature type="binding site" evidence="14">
    <location>
        <position position="392"/>
    </location>
    <ligand>
        <name>substrate</name>
    </ligand>
</feature>
<keyword evidence="6 18" id="KW-0808">Transferase</keyword>
<dbReference type="PROSITE" id="PS00801">
    <property type="entry name" value="TRANSKETOLASE_1"/>
    <property type="match status" value="1"/>
</dbReference>
<feature type="binding site" evidence="16">
    <location>
        <position position="194"/>
    </location>
    <ligand>
        <name>Mg(2+)</name>
        <dbReference type="ChEBI" id="CHEBI:18420"/>
    </ligand>
</feature>
<feature type="site" description="Important for catalytic activity" evidence="17">
    <location>
        <position position="33"/>
    </location>
</feature>
<evidence type="ECO:0000256" key="1">
    <source>
        <dbReference type="ARBA" id="ARBA00001913"/>
    </source>
</evidence>
<dbReference type="GO" id="GO:0046872">
    <property type="term" value="F:metal ion binding"/>
    <property type="evidence" value="ECO:0007669"/>
    <property type="project" value="UniProtKB-KW"/>
</dbReference>
<dbReference type="SMART" id="SM00861">
    <property type="entry name" value="Transket_pyr"/>
    <property type="match status" value="1"/>
</dbReference>
<comment type="cofactor">
    <cofactor evidence="16">
        <name>Mg(2+)</name>
        <dbReference type="ChEBI" id="CHEBI:18420"/>
    </cofactor>
    <text evidence="16">Binds 1 Mg(2+) ion per subunit. Can also utilize other divalent metal cations, such as Ca(2+), Mn(2+) and Co(2+).</text>
</comment>
<feature type="site" description="Important for catalytic activity" evidence="17">
    <location>
        <position position="268"/>
    </location>
</feature>
<dbReference type="InterPro" id="IPR029061">
    <property type="entry name" value="THDP-binding"/>
</dbReference>
<feature type="active site" description="Proton donor" evidence="13">
    <location>
        <position position="429"/>
    </location>
</feature>
<feature type="binding site" evidence="14">
    <location>
        <position position="479"/>
    </location>
    <ligand>
        <name>substrate</name>
    </ligand>
</feature>
<evidence type="ECO:0000256" key="6">
    <source>
        <dbReference type="ARBA" id="ARBA00022679"/>
    </source>
</evidence>
<dbReference type="Gene3D" id="3.40.50.920">
    <property type="match status" value="1"/>
</dbReference>
<evidence type="ECO:0000256" key="10">
    <source>
        <dbReference type="ARBA" id="ARBA00023052"/>
    </source>
</evidence>
<feature type="binding site" evidence="16">
    <location>
        <position position="192"/>
    </location>
    <ligand>
        <name>Mg(2+)</name>
        <dbReference type="ChEBI" id="CHEBI:18420"/>
    </ligand>
</feature>
<dbReference type="Pfam" id="PF00456">
    <property type="entry name" value="Transketolase_N"/>
    <property type="match status" value="1"/>
</dbReference>
<dbReference type="GO" id="GO:0005829">
    <property type="term" value="C:cytosol"/>
    <property type="evidence" value="ECO:0007669"/>
    <property type="project" value="TreeGrafter"/>
</dbReference>
<dbReference type="FunFam" id="3.40.50.920:FF:000003">
    <property type="entry name" value="Transketolase"/>
    <property type="match status" value="1"/>
</dbReference>
<dbReference type="AlphaFoldDB" id="Q479X6"/>
<dbReference type="InterPro" id="IPR033247">
    <property type="entry name" value="Transketolase_fam"/>
</dbReference>
<dbReference type="NCBIfam" id="TIGR00232">
    <property type="entry name" value="tktlase_bact"/>
    <property type="match status" value="1"/>
</dbReference>
<dbReference type="GO" id="GO:0009052">
    <property type="term" value="P:pentose-phosphate shunt, non-oxidative branch"/>
    <property type="evidence" value="ECO:0007669"/>
    <property type="project" value="UniProtKB-ARBA"/>
</dbReference>
<name>Q479X6_DECAR</name>
<dbReference type="STRING" id="159087.Daro_3626"/>
<comment type="cofactor">
    <cofactor evidence="2">
        <name>Co(2+)</name>
        <dbReference type="ChEBI" id="CHEBI:48828"/>
    </cofactor>
</comment>
<evidence type="ECO:0000256" key="13">
    <source>
        <dbReference type="PIRSR" id="PIRSR605478-1"/>
    </source>
</evidence>
<dbReference type="FunFam" id="3.40.50.970:FF:000004">
    <property type="entry name" value="Transketolase"/>
    <property type="match status" value="1"/>
</dbReference>